<sequence length="349" mass="39000">MATTSDLPQEILIDIFSRLPATSVGKCRCLSKQWRAFLSTPQFIRSHIARTSQQHETLILISQIGSVHTVATIANGCVSKNLNLPDPWTDLAGSCDGLVLLARDSEKLLLNPITLNRVKIPDSPLALIRPGSFSMHGLGYDSVGDDYKVVTLSYYDTDNEYEPDCEDTFVDVYSVKLGVWKRVKNSPYDHAVPDLSSGVFVNGALHWLASSREQGYPSVIAAFDLGHEVFYEIPPPKGVDVEKFVFDRLFVLSGCLCMVEDGNIEPTDVWVMEEYGSAESWAKFSINDGYEWEIMKVLCFVRDDEVLLLSREEDLIVYNWEDETEEEMVIDGVEKAVDGGTFIGSLVSF</sequence>
<dbReference type="PANTHER" id="PTHR31672">
    <property type="entry name" value="BNACNNG10540D PROTEIN"/>
    <property type="match status" value="1"/>
</dbReference>
<dbReference type="CDD" id="cd22157">
    <property type="entry name" value="F-box_AtFBW1-like"/>
    <property type="match status" value="1"/>
</dbReference>
<dbReference type="PANTHER" id="PTHR31672:SF13">
    <property type="entry name" value="F-BOX PROTEIN CPR30-LIKE"/>
    <property type="match status" value="1"/>
</dbReference>
<dbReference type="PROSITE" id="PS50181">
    <property type="entry name" value="FBOX"/>
    <property type="match status" value="1"/>
</dbReference>
<proteinExistence type="predicted"/>
<comment type="caution">
    <text evidence="2">The sequence shown here is derived from an EMBL/GenBank/DDBJ whole genome shotgun (WGS) entry which is preliminary data.</text>
</comment>
<dbReference type="InterPro" id="IPR006527">
    <property type="entry name" value="F-box-assoc_dom_typ1"/>
</dbReference>
<gene>
    <name evidence="2" type="ORF">STAS_29651</name>
</gene>
<dbReference type="Proteomes" id="UP000325081">
    <property type="component" value="Unassembled WGS sequence"/>
</dbReference>
<accession>A0A5A7R4B4</accession>
<dbReference type="InterPro" id="IPR017451">
    <property type="entry name" value="F-box-assoc_interact_dom"/>
</dbReference>
<protein>
    <submittedName>
        <fullName evidence="2">F-box family protein</fullName>
    </submittedName>
</protein>
<dbReference type="NCBIfam" id="TIGR01640">
    <property type="entry name" value="F_box_assoc_1"/>
    <property type="match status" value="1"/>
</dbReference>
<reference evidence="3" key="1">
    <citation type="journal article" date="2019" name="Curr. Biol.">
        <title>Genome Sequence of Striga asiatica Provides Insight into the Evolution of Plant Parasitism.</title>
        <authorList>
            <person name="Yoshida S."/>
            <person name="Kim S."/>
            <person name="Wafula E.K."/>
            <person name="Tanskanen J."/>
            <person name="Kim Y.M."/>
            <person name="Honaas L."/>
            <person name="Yang Z."/>
            <person name="Spallek T."/>
            <person name="Conn C.E."/>
            <person name="Ichihashi Y."/>
            <person name="Cheong K."/>
            <person name="Cui S."/>
            <person name="Der J.P."/>
            <person name="Gundlach H."/>
            <person name="Jiao Y."/>
            <person name="Hori C."/>
            <person name="Ishida J.K."/>
            <person name="Kasahara H."/>
            <person name="Kiba T."/>
            <person name="Kim M.S."/>
            <person name="Koo N."/>
            <person name="Laohavisit A."/>
            <person name="Lee Y.H."/>
            <person name="Lumba S."/>
            <person name="McCourt P."/>
            <person name="Mortimer J.C."/>
            <person name="Mutuku J.M."/>
            <person name="Nomura T."/>
            <person name="Sasaki-Sekimoto Y."/>
            <person name="Seto Y."/>
            <person name="Wang Y."/>
            <person name="Wakatake T."/>
            <person name="Sakakibara H."/>
            <person name="Demura T."/>
            <person name="Yamaguchi S."/>
            <person name="Yoneyama K."/>
            <person name="Manabe R.I."/>
            <person name="Nelson D.C."/>
            <person name="Schulman A.H."/>
            <person name="Timko M.P."/>
            <person name="dePamphilis C.W."/>
            <person name="Choi D."/>
            <person name="Shirasu K."/>
        </authorList>
    </citation>
    <scope>NUCLEOTIDE SEQUENCE [LARGE SCALE GENOMIC DNA]</scope>
    <source>
        <strain evidence="3">cv. UVA1</strain>
    </source>
</reference>
<feature type="domain" description="F-box" evidence="1">
    <location>
        <begin position="1"/>
        <end position="47"/>
    </location>
</feature>
<organism evidence="2 3">
    <name type="scientific">Striga asiatica</name>
    <name type="common">Asiatic witchweed</name>
    <name type="synonym">Buchnera asiatica</name>
    <dbReference type="NCBI Taxonomy" id="4170"/>
    <lineage>
        <taxon>Eukaryota</taxon>
        <taxon>Viridiplantae</taxon>
        <taxon>Streptophyta</taxon>
        <taxon>Embryophyta</taxon>
        <taxon>Tracheophyta</taxon>
        <taxon>Spermatophyta</taxon>
        <taxon>Magnoliopsida</taxon>
        <taxon>eudicotyledons</taxon>
        <taxon>Gunneridae</taxon>
        <taxon>Pentapetalae</taxon>
        <taxon>asterids</taxon>
        <taxon>lamiids</taxon>
        <taxon>Lamiales</taxon>
        <taxon>Orobanchaceae</taxon>
        <taxon>Buchnereae</taxon>
        <taxon>Striga</taxon>
    </lineage>
</organism>
<dbReference type="OrthoDB" id="591557at2759"/>
<name>A0A5A7R4B4_STRAF</name>
<dbReference type="EMBL" id="BKCP01010181">
    <property type="protein sequence ID" value="GER52212.1"/>
    <property type="molecule type" value="Genomic_DNA"/>
</dbReference>
<dbReference type="InterPro" id="IPR050796">
    <property type="entry name" value="SCF_F-box_component"/>
</dbReference>
<dbReference type="SUPFAM" id="SSF81383">
    <property type="entry name" value="F-box domain"/>
    <property type="match status" value="1"/>
</dbReference>
<evidence type="ECO:0000259" key="1">
    <source>
        <dbReference type="PROSITE" id="PS50181"/>
    </source>
</evidence>
<dbReference type="Pfam" id="PF00646">
    <property type="entry name" value="F-box"/>
    <property type="match status" value="1"/>
</dbReference>
<dbReference type="Pfam" id="PF07734">
    <property type="entry name" value="FBA_1"/>
    <property type="match status" value="1"/>
</dbReference>
<dbReference type="InterPro" id="IPR001810">
    <property type="entry name" value="F-box_dom"/>
</dbReference>
<dbReference type="SMART" id="SM00256">
    <property type="entry name" value="FBOX"/>
    <property type="match status" value="1"/>
</dbReference>
<dbReference type="AlphaFoldDB" id="A0A5A7R4B4"/>
<dbReference type="Gene3D" id="1.20.1280.50">
    <property type="match status" value="1"/>
</dbReference>
<evidence type="ECO:0000313" key="2">
    <source>
        <dbReference type="EMBL" id="GER52212.1"/>
    </source>
</evidence>
<evidence type="ECO:0000313" key="3">
    <source>
        <dbReference type="Proteomes" id="UP000325081"/>
    </source>
</evidence>
<keyword evidence="3" id="KW-1185">Reference proteome</keyword>
<dbReference type="InterPro" id="IPR036047">
    <property type="entry name" value="F-box-like_dom_sf"/>
</dbReference>